<dbReference type="InterPro" id="IPR031318">
    <property type="entry name" value="OPI10"/>
</dbReference>
<evidence type="ECO:0000259" key="2">
    <source>
        <dbReference type="Pfam" id="PF05603"/>
    </source>
</evidence>
<dbReference type="OrthoDB" id="10248398at2759"/>
<dbReference type="Proteomes" id="UP000612746">
    <property type="component" value="Unassembled WGS sequence"/>
</dbReference>
<dbReference type="InterPro" id="IPR048364">
    <property type="entry name" value="Hikeshi-like_C"/>
</dbReference>
<dbReference type="Pfam" id="PF21057">
    <property type="entry name" value="Hikeshi-like_C"/>
    <property type="match status" value="1"/>
</dbReference>
<dbReference type="InterPro" id="IPR008493">
    <property type="entry name" value="Hikeshi-like_N"/>
</dbReference>
<evidence type="ECO:0008006" key="6">
    <source>
        <dbReference type="Google" id="ProtNLM"/>
    </source>
</evidence>
<dbReference type="GO" id="GO:0005829">
    <property type="term" value="C:cytosol"/>
    <property type="evidence" value="ECO:0007669"/>
    <property type="project" value="TreeGrafter"/>
</dbReference>
<feature type="domain" description="Hikeshi-like C-terminal" evidence="3">
    <location>
        <begin position="148"/>
        <end position="207"/>
    </location>
</feature>
<sequence length="213" mass="23262">MFGCIVAGRLVQTNLQQVDVNKWVFELPDANNINHITVFLLGTIPFDAGYGATVHILWPNKDWKLLGCLTNEKPSSIFRVKHMGNNGNANNAQPANQQPMISATLGISIEPLHVIQSQLASLPPSGEANQSTALIKPGVSNLSEAGFLASRILEHLYNYVTSFATNNLPMGAIPISSVADNGYLPMKAFQTWYENLGKKITNNPNYLLKGDEI</sequence>
<dbReference type="PANTHER" id="PTHR12925:SF0">
    <property type="entry name" value="PROTEIN HIKESHI"/>
    <property type="match status" value="1"/>
</dbReference>
<dbReference type="Pfam" id="PF05603">
    <property type="entry name" value="Hikeshi-like_N"/>
    <property type="match status" value="1"/>
</dbReference>
<evidence type="ECO:0000259" key="3">
    <source>
        <dbReference type="Pfam" id="PF21057"/>
    </source>
</evidence>
<accession>A0A8H7PSA3</accession>
<comment type="caution">
    <text evidence="4">The sequence shown here is derived from an EMBL/GenBank/DDBJ whole genome shotgun (WGS) entry which is preliminary data.</text>
</comment>
<dbReference type="GO" id="GO:0005634">
    <property type="term" value="C:nucleus"/>
    <property type="evidence" value="ECO:0007669"/>
    <property type="project" value="TreeGrafter"/>
</dbReference>
<evidence type="ECO:0000256" key="1">
    <source>
        <dbReference type="ARBA" id="ARBA00006623"/>
    </source>
</evidence>
<evidence type="ECO:0000313" key="4">
    <source>
        <dbReference type="EMBL" id="KAG2178321.1"/>
    </source>
</evidence>
<proteinExistence type="inferred from homology"/>
<comment type="similarity">
    <text evidence="1">Belongs to the OPI10 family.</text>
</comment>
<dbReference type="EMBL" id="JAEPRA010000011">
    <property type="protein sequence ID" value="KAG2178321.1"/>
    <property type="molecule type" value="Genomic_DNA"/>
</dbReference>
<keyword evidence="5" id="KW-1185">Reference proteome</keyword>
<dbReference type="PANTHER" id="PTHR12925">
    <property type="entry name" value="HIKESHI FAMILY MEMBER"/>
    <property type="match status" value="1"/>
</dbReference>
<dbReference type="AlphaFoldDB" id="A0A8H7PSA3"/>
<evidence type="ECO:0000313" key="5">
    <source>
        <dbReference type="Proteomes" id="UP000612746"/>
    </source>
</evidence>
<dbReference type="GO" id="GO:0006606">
    <property type="term" value="P:protein import into nucleus"/>
    <property type="evidence" value="ECO:0007669"/>
    <property type="project" value="TreeGrafter"/>
</dbReference>
<protein>
    <recommendedName>
        <fullName evidence="6">Hikeshi-like domain-containing protein</fullName>
    </recommendedName>
</protein>
<dbReference type="GO" id="GO:0061608">
    <property type="term" value="F:nuclear import signal receptor activity"/>
    <property type="evidence" value="ECO:0007669"/>
    <property type="project" value="TreeGrafter"/>
</dbReference>
<organism evidence="4 5">
    <name type="scientific">Umbelopsis vinacea</name>
    <dbReference type="NCBI Taxonomy" id="44442"/>
    <lineage>
        <taxon>Eukaryota</taxon>
        <taxon>Fungi</taxon>
        <taxon>Fungi incertae sedis</taxon>
        <taxon>Mucoromycota</taxon>
        <taxon>Mucoromycotina</taxon>
        <taxon>Umbelopsidomycetes</taxon>
        <taxon>Umbelopsidales</taxon>
        <taxon>Umbelopsidaceae</taxon>
        <taxon>Umbelopsis</taxon>
    </lineage>
</organism>
<feature type="domain" description="Hikeshi-like N-terminal" evidence="2">
    <location>
        <begin position="5"/>
        <end position="122"/>
    </location>
</feature>
<reference evidence="4" key="1">
    <citation type="submission" date="2020-12" db="EMBL/GenBank/DDBJ databases">
        <title>Metabolic potential, ecology and presence of endohyphal bacteria is reflected in genomic diversity of Mucoromycotina.</title>
        <authorList>
            <person name="Muszewska A."/>
            <person name="Okrasinska A."/>
            <person name="Steczkiewicz K."/>
            <person name="Drgas O."/>
            <person name="Orlowska M."/>
            <person name="Perlinska-Lenart U."/>
            <person name="Aleksandrzak-Piekarczyk T."/>
            <person name="Szatraj K."/>
            <person name="Zielenkiewicz U."/>
            <person name="Pilsyk S."/>
            <person name="Malc E."/>
            <person name="Mieczkowski P."/>
            <person name="Kruszewska J.S."/>
            <person name="Biernat P."/>
            <person name="Pawlowska J."/>
        </authorList>
    </citation>
    <scope>NUCLEOTIDE SEQUENCE</scope>
    <source>
        <strain evidence="4">WA0000051536</strain>
    </source>
</reference>
<name>A0A8H7PSA3_9FUNG</name>
<gene>
    <name evidence="4" type="ORF">INT44_001471</name>
</gene>